<dbReference type="Proteomes" id="UP000232222">
    <property type="component" value="Chromosome"/>
</dbReference>
<keyword evidence="2" id="KW-1185">Reference proteome</keyword>
<evidence type="ECO:0000313" key="1">
    <source>
        <dbReference type="EMBL" id="ATZ16483.1"/>
    </source>
</evidence>
<proteinExistence type="predicted"/>
<dbReference type="OrthoDB" id="10014747at2"/>
<name>A0A2K8NV27_9MOLU</name>
<sequence length="527" mass="61391">MLKKEVQTTREANRWLPSNNDRIVKVNSPKMVYLGLRFKRLVETKYFITMVALLCIFLFTFGLVFGIGLNKVVNHTNITLIYILEIMMLSIVNITLAIYCIWKLFYDDNNDGVTKLEARIGLQKSFMYFYRLAILTILISFFLIIEYTLLAIFYAATHNKQPIFSYRLFLSPFSWLAFISFFTTFIALFITTIFKSRFTIIFSTIISIALLFVSSISGNFISNKVKLNNQNDIVLNQQKKSFEQSSIFSSLIELNMDDSSYLSVGFKFNNYFNFYQNLKIDNESIDGYKLLSFCREVYDNNLSDSDNLELFINGITENILFQNLNSKLIKINNLYVETKDNKLLIKLLQDAGDFILIKYSEILSNTFIYNGSSKFALNDNITQVQKDFFNYTFQVFLSCEKGLEVNILESSEIDLLDKFNSKMQKNVRLNPLYQLNLMLFGAGYDFELDNIINHSRPLFNQALNITYNLKFEEVNHPQDPSDIPRKWLVLTQVKHKPTINIGLLTTINVLIFILLSSLMYFGYKIRK</sequence>
<organism evidence="1 2">
    <name type="scientific">Entomoplasma freundtii</name>
    <dbReference type="NCBI Taxonomy" id="74700"/>
    <lineage>
        <taxon>Bacteria</taxon>
        <taxon>Bacillati</taxon>
        <taxon>Mycoplasmatota</taxon>
        <taxon>Mollicutes</taxon>
        <taxon>Entomoplasmatales</taxon>
        <taxon>Entomoplasmataceae</taxon>
        <taxon>Entomoplasma</taxon>
    </lineage>
</organism>
<dbReference type="RefSeq" id="WP_100609485.1">
    <property type="nucleotide sequence ID" value="NZ_CP024962.1"/>
</dbReference>
<dbReference type="EMBL" id="CP024962">
    <property type="protein sequence ID" value="ATZ16483.1"/>
    <property type="molecule type" value="Genomic_DNA"/>
</dbReference>
<evidence type="ECO:0000313" key="2">
    <source>
        <dbReference type="Proteomes" id="UP000232222"/>
    </source>
</evidence>
<dbReference type="KEGG" id="efr:EFREU_v1c04570"/>
<dbReference type="AlphaFoldDB" id="A0A2K8NV27"/>
<protein>
    <submittedName>
        <fullName evidence="1">Uncharacterized protein</fullName>
    </submittedName>
</protein>
<reference evidence="1 2" key="1">
    <citation type="submission" date="2017-11" db="EMBL/GenBank/DDBJ databases">
        <title>Genome sequence of Entomoplasma freundtii BARC 318 (ATCC 51999).</title>
        <authorList>
            <person name="Lo W.-S."/>
            <person name="Gasparich G.E."/>
            <person name="Kuo C.-H."/>
        </authorList>
    </citation>
    <scope>NUCLEOTIDE SEQUENCE [LARGE SCALE GENOMIC DNA]</scope>
    <source>
        <strain evidence="1 2">BARC 318</strain>
    </source>
</reference>
<accession>A0A2K8NV27</accession>
<gene>
    <name evidence="1" type="ORF">EFREU_v1c04570</name>
</gene>